<dbReference type="SUPFAM" id="SSF49785">
    <property type="entry name" value="Galactose-binding domain-like"/>
    <property type="match status" value="1"/>
</dbReference>
<dbReference type="Pfam" id="PF00754">
    <property type="entry name" value="F5_F8_type_C"/>
    <property type="match status" value="1"/>
</dbReference>
<organism evidence="3 4">
    <name type="scientific">Dactylosporangium aurantiacum</name>
    <dbReference type="NCBI Taxonomy" id="35754"/>
    <lineage>
        <taxon>Bacteria</taxon>
        <taxon>Bacillati</taxon>
        <taxon>Actinomycetota</taxon>
        <taxon>Actinomycetes</taxon>
        <taxon>Micromonosporales</taxon>
        <taxon>Micromonosporaceae</taxon>
        <taxon>Dactylosporangium</taxon>
    </lineage>
</organism>
<dbReference type="Gene3D" id="2.60.120.260">
    <property type="entry name" value="Galactose-binding domain-like"/>
    <property type="match status" value="1"/>
</dbReference>
<proteinExistence type="predicted"/>
<evidence type="ECO:0000313" key="4">
    <source>
        <dbReference type="Proteomes" id="UP001058003"/>
    </source>
</evidence>
<dbReference type="AlphaFoldDB" id="A0A9Q9IQR6"/>
<accession>A0A9Q9IQR6</accession>
<sequence>MRLTVTTPTQTTDGATRIYELEAYGSATAPVNLALNRPATGSTPCAATEGPEKAVNGSTSGGNPDKFCSGVAGAWLQVDLGATRAISRFELAHAQAGGEPADYNTRAFTIQVSADGSTWSTPVTVTGNTAANTTHPVSGVSGRYVRLNVTTPTQTADTATRIYELRVFG</sequence>
<dbReference type="InterPro" id="IPR000421">
    <property type="entry name" value="FA58C"/>
</dbReference>
<dbReference type="InterPro" id="IPR008979">
    <property type="entry name" value="Galactose-bd-like_sf"/>
</dbReference>
<feature type="region of interest" description="Disordered" evidence="1">
    <location>
        <begin position="41"/>
        <end position="61"/>
    </location>
</feature>
<dbReference type="EMBL" id="CP073767">
    <property type="protein sequence ID" value="UWZ59881.1"/>
    <property type="molecule type" value="Genomic_DNA"/>
</dbReference>
<feature type="domain" description="F5/8 type C" evidence="2">
    <location>
        <begin position="18"/>
        <end position="169"/>
    </location>
</feature>
<evidence type="ECO:0000259" key="2">
    <source>
        <dbReference type="PROSITE" id="PS50022"/>
    </source>
</evidence>
<dbReference type="Proteomes" id="UP001058003">
    <property type="component" value="Chromosome"/>
</dbReference>
<reference evidence="3" key="1">
    <citation type="submission" date="2021-04" db="EMBL/GenBank/DDBJ databases">
        <title>Dactylosporangium aurantiacum NRRL B-8018 full assembly.</title>
        <authorList>
            <person name="Hartkoorn R.C."/>
            <person name="Beaudoing E."/>
            <person name="Hot D."/>
        </authorList>
    </citation>
    <scope>NUCLEOTIDE SEQUENCE</scope>
    <source>
        <strain evidence="3">NRRL B-8018</strain>
    </source>
</reference>
<dbReference type="KEGG" id="daur:Daura_34005"/>
<dbReference type="PROSITE" id="PS50022">
    <property type="entry name" value="FA58C_3"/>
    <property type="match status" value="1"/>
</dbReference>
<keyword evidence="4" id="KW-1185">Reference proteome</keyword>
<protein>
    <submittedName>
        <fullName evidence="3">Discoidin domain-containing protein</fullName>
    </submittedName>
</protein>
<name>A0A9Q9IQR6_9ACTN</name>
<evidence type="ECO:0000313" key="3">
    <source>
        <dbReference type="EMBL" id="UWZ59881.1"/>
    </source>
</evidence>
<gene>
    <name evidence="3" type="ORF">Daura_34005</name>
</gene>
<evidence type="ECO:0000256" key="1">
    <source>
        <dbReference type="SAM" id="MobiDB-lite"/>
    </source>
</evidence>